<evidence type="ECO:0000256" key="1">
    <source>
        <dbReference type="SAM" id="MobiDB-lite"/>
    </source>
</evidence>
<organism evidence="3 4">
    <name type="scientific">Coprinellus micaceus</name>
    <name type="common">Glistening ink-cap mushroom</name>
    <name type="synonym">Coprinus micaceus</name>
    <dbReference type="NCBI Taxonomy" id="71717"/>
    <lineage>
        <taxon>Eukaryota</taxon>
        <taxon>Fungi</taxon>
        <taxon>Dikarya</taxon>
        <taxon>Basidiomycota</taxon>
        <taxon>Agaricomycotina</taxon>
        <taxon>Agaricomycetes</taxon>
        <taxon>Agaricomycetidae</taxon>
        <taxon>Agaricales</taxon>
        <taxon>Agaricineae</taxon>
        <taxon>Psathyrellaceae</taxon>
        <taxon>Coprinellus</taxon>
    </lineage>
</organism>
<sequence>MKSANHYPGLDYSRLKEADVNKTGGAELNSPHHSNQQSSSGPSFDRDEVVKTASHHGSGESSLFSTALSFLNKNKDKEEEPIDEEEATRAHEKVYQKNDTSGLMDC</sequence>
<accession>A0A4Y7TXK4</accession>
<feature type="compositionally biased region" description="Low complexity" evidence="1">
    <location>
        <begin position="29"/>
        <end position="43"/>
    </location>
</feature>
<feature type="region of interest" description="Disordered" evidence="1">
    <location>
        <begin position="1"/>
        <end position="106"/>
    </location>
</feature>
<gene>
    <name evidence="3" type="ORF">FA13DRAFT_416014</name>
</gene>
<dbReference type="PANTHER" id="PTHR39477">
    <property type="entry name" value="CHROMOSOME 8, WHOLE GENOME SHOTGUN SEQUENCE"/>
    <property type="match status" value="1"/>
</dbReference>
<evidence type="ECO:0000313" key="3">
    <source>
        <dbReference type="EMBL" id="TEB38900.1"/>
    </source>
</evidence>
<feature type="compositionally biased region" description="Basic and acidic residues" evidence="1">
    <location>
        <begin position="87"/>
        <end position="96"/>
    </location>
</feature>
<dbReference type="Pfam" id="PF24845">
    <property type="entry name" value="DUF7721"/>
    <property type="match status" value="1"/>
</dbReference>
<name>A0A4Y7TXK4_COPMI</name>
<feature type="domain" description="DUF7721" evidence="2">
    <location>
        <begin position="45"/>
        <end position="101"/>
    </location>
</feature>
<feature type="compositionally biased region" description="Polar residues" evidence="1">
    <location>
        <begin position="59"/>
        <end position="71"/>
    </location>
</feature>
<dbReference type="STRING" id="71717.A0A4Y7TXK4"/>
<evidence type="ECO:0000259" key="2">
    <source>
        <dbReference type="Pfam" id="PF24845"/>
    </source>
</evidence>
<dbReference type="PANTHER" id="PTHR39477:SF1">
    <property type="entry name" value="BETA-FLANKING PROTEIN"/>
    <property type="match status" value="1"/>
</dbReference>
<dbReference type="EMBL" id="QPFP01000002">
    <property type="protein sequence ID" value="TEB38900.1"/>
    <property type="molecule type" value="Genomic_DNA"/>
</dbReference>
<comment type="caution">
    <text evidence="3">The sequence shown here is derived from an EMBL/GenBank/DDBJ whole genome shotgun (WGS) entry which is preliminary data.</text>
</comment>
<evidence type="ECO:0000313" key="4">
    <source>
        <dbReference type="Proteomes" id="UP000298030"/>
    </source>
</evidence>
<proteinExistence type="predicted"/>
<reference evidence="3 4" key="1">
    <citation type="journal article" date="2019" name="Nat. Ecol. Evol.">
        <title>Megaphylogeny resolves global patterns of mushroom evolution.</title>
        <authorList>
            <person name="Varga T."/>
            <person name="Krizsan K."/>
            <person name="Foldi C."/>
            <person name="Dima B."/>
            <person name="Sanchez-Garcia M."/>
            <person name="Sanchez-Ramirez S."/>
            <person name="Szollosi G.J."/>
            <person name="Szarkandi J.G."/>
            <person name="Papp V."/>
            <person name="Albert L."/>
            <person name="Andreopoulos W."/>
            <person name="Angelini C."/>
            <person name="Antonin V."/>
            <person name="Barry K.W."/>
            <person name="Bougher N.L."/>
            <person name="Buchanan P."/>
            <person name="Buyck B."/>
            <person name="Bense V."/>
            <person name="Catcheside P."/>
            <person name="Chovatia M."/>
            <person name="Cooper J."/>
            <person name="Damon W."/>
            <person name="Desjardin D."/>
            <person name="Finy P."/>
            <person name="Geml J."/>
            <person name="Haridas S."/>
            <person name="Hughes K."/>
            <person name="Justo A."/>
            <person name="Karasinski D."/>
            <person name="Kautmanova I."/>
            <person name="Kiss B."/>
            <person name="Kocsube S."/>
            <person name="Kotiranta H."/>
            <person name="LaButti K.M."/>
            <person name="Lechner B.E."/>
            <person name="Liimatainen K."/>
            <person name="Lipzen A."/>
            <person name="Lukacs Z."/>
            <person name="Mihaltcheva S."/>
            <person name="Morgado L.N."/>
            <person name="Niskanen T."/>
            <person name="Noordeloos M.E."/>
            <person name="Ohm R.A."/>
            <person name="Ortiz-Santana B."/>
            <person name="Ovrebo C."/>
            <person name="Racz N."/>
            <person name="Riley R."/>
            <person name="Savchenko A."/>
            <person name="Shiryaev A."/>
            <person name="Soop K."/>
            <person name="Spirin V."/>
            <person name="Szebenyi C."/>
            <person name="Tomsovsky M."/>
            <person name="Tulloss R.E."/>
            <person name="Uehling J."/>
            <person name="Grigoriev I.V."/>
            <person name="Vagvolgyi C."/>
            <person name="Papp T."/>
            <person name="Martin F.M."/>
            <person name="Miettinen O."/>
            <person name="Hibbett D.S."/>
            <person name="Nagy L.G."/>
        </authorList>
    </citation>
    <scope>NUCLEOTIDE SEQUENCE [LARGE SCALE GENOMIC DNA]</scope>
    <source>
        <strain evidence="3 4">FP101781</strain>
    </source>
</reference>
<dbReference type="Proteomes" id="UP000298030">
    <property type="component" value="Unassembled WGS sequence"/>
</dbReference>
<protein>
    <recommendedName>
        <fullName evidence="2">DUF7721 domain-containing protein</fullName>
    </recommendedName>
</protein>
<dbReference type="InterPro" id="IPR056138">
    <property type="entry name" value="DUF7721"/>
</dbReference>
<keyword evidence="4" id="KW-1185">Reference proteome</keyword>
<feature type="compositionally biased region" description="Polar residues" evidence="1">
    <location>
        <begin position="97"/>
        <end position="106"/>
    </location>
</feature>
<dbReference type="AlphaFoldDB" id="A0A4Y7TXK4"/>